<comment type="function">
    <text evidence="10">DNA repair enzyme that has both DNA N-glycosylase activity and AP-lyase activity. The DNA N-glycosylase activity releases various damaged pyrimidines from DNA by cleaving the N-glycosidic bond, leaving an AP (apurinic/apyrimidinic) site. The AP-lyase activity cleaves the phosphodiester bond 3' to the AP site by a beta-elimination, leaving a 3'-terminal unsaturated sugar and a product with a terminal 5'-phosphate.</text>
</comment>
<dbReference type="InterPro" id="IPR011257">
    <property type="entry name" value="DNA_glycosylase"/>
</dbReference>
<evidence type="ECO:0000256" key="6">
    <source>
        <dbReference type="ARBA" id="ARBA00023004"/>
    </source>
</evidence>
<dbReference type="PROSITE" id="PS01155">
    <property type="entry name" value="ENDONUCLEASE_III_2"/>
    <property type="match status" value="1"/>
</dbReference>
<evidence type="ECO:0000256" key="9">
    <source>
        <dbReference type="ARBA" id="ARBA00023295"/>
    </source>
</evidence>
<dbReference type="InterPro" id="IPR005759">
    <property type="entry name" value="Nth"/>
</dbReference>
<organism evidence="12 13">
    <name type="scientific">Alkalispirochaeta americana</name>
    <dbReference type="NCBI Taxonomy" id="159291"/>
    <lineage>
        <taxon>Bacteria</taxon>
        <taxon>Pseudomonadati</taxon>
        <taxon>Spirochaetota</taxon>
        <taxon>Spirochaetia</taxon>
        <taxon>Spirochaetales</taxon>
        <taxon>Spirochaetaceae</taxon>
        <taxon>Alkalispirochaeta</taxon>
    </lineage>
</organism>
<dbReference type="Gene3D" id="1.10.1670.10">
    <property type="entry name" value="Helix-hairpin-Helix base-excision DNA repair enzymes (C-terminal)"/>
    <property type="match status" value="1"/>
</dbReference>
<dbReference type="SMART" id="SM00525">
    <property type="entry name" value="FES"/>
    <property type="match status" value="1"/>
</dbReference>
<dbReference type="FunFam" id="1.10.340.30:FF:000001">
    <property type="entry name" value="Endonuclease III"/>
    <property type="match status" value="1"/>
</dbReference>
<evidence type="ECO:0000256" key="2">
    <source>
        <dbReference type="ARBA" id="ARBA00022485"/>
    </source>
</evidence>
<feature type="binding site" evidence="10">
    <location>
        <position position="219"/>
    </location>
    <ligand>
        <name>[4Fe-4S] cluster</name>
        <dbReference type="ChEBI" id="CHEBI:49883"/>
    </ligand>
</feature>
<dbReference type="STRING" id="159291.SAMN05920897_10529"/>
<evidence type="ECO:0000313" key="12">
    <source>
        <dbReference type="EMBL" id="SIQ19371.1"/>
    </source>
</evidence>
<evidence type="ECO:0000256" key="10">
    <source>
        <dbReference type="HAMAP-Rule" id="MF_00942"/>
    </source>
</evidence>
<dbReference type="AlphaFoldDB" id="A0A1N6QRZ5"/>
<evidence type="ECO:0000256" key="7">
    <source>
        <dbReference type="ARBA" id="ARBA00023014"/>
    </source>
</evidence>
<evidence type="ECO:0000259" key="11">
    <source>
        <dbReference type="SMART" id="SM00478"/>
    </source>
</evidence>
<dbReference type="Pfam" id="PF00633">
    <property type="entry name" value="HHH"/>
    <property type="match status" value="1"/>
</dbReference>
<keyword evidence="9 10" id="KW-0326">Glycosidase</keyword>
<comment type="similarity">
    <text evidence="1 10">Belongs to the Nth/MutY family.</text>
</comment>
<evidence type="ECO:0000313" key="13">
    <source>
        <dbReference type="Proteomes" id="UP000186400"/>
    </source>
</evidence>
<dbReference type="CDD" id="cd00056">
    <property type="entry name" value="ENDO3c"/>
    <property type="match status" value="1"/>
</dbReference>
<feature type="binding site" evidence="10">
    <location>
        <position position="225"/>
    </location>
    <ligand>
        <name>[4Fe-4S] cluster</name>
        <dbReference type="ChEBI" id="CHEBI:49883"/>
    </ligand>
</feature>
<keyword evidence="7 10" id="KW-0411">Iron-sulfur</keyword>
<feature type="binding site" evidence="10">
    <location>
        <position position="209"/>
    </location>
    <ligand>
        <name>[4Fe-4S] cluster</name>
        <dbReference type="ChEBI" id="CHEBI:49883"/>
    </ligand>
</feature>
<dbReference type="HAMAP" id="MF_00942">
    <property type="entry name" value="Nth"/>
    <property type="match status" value="1"/>
</dbReference>
<dbReference type="InterPro" id="IPR003651">
    <property type="entry name" value="Endonuclease3_FeS-loop_motif"/>
</dbReference>
<dbReference type="PIRSF" id="PIRSF001435">
    <property type="entry name" value="Nth"/>
    <property type="match status" value="1"/>
</dbReference>
<dbReference type="GO" id="GO:0046872">
    <property type="term" value="F:metal ion binding"/>
    <property type="evidence" value="ECO:0007669"/>
    <property type="project" value="UniProtKB-KW"/>
</dbReference>
<dbReference type="GO" id="GO:0003677">
    <property type="term" value="F:DNA binding"/>
    <property type="evidence" value="ECO:0007669"/>
    <property type="project" value="UniProtKB-UniRule"/>
</dbReference>
<dbReference type="GO" id="GO:0019104">
    <property type="term" value="F:DNA N-glycosylase activity"/>
    <property type="evidence" value="ECO:0007669"/>
    <property type="project" value="UniProtKB-UniRule"/>
</dbReference>
<evidence type="ECO:0000256" key="1">
    <source>
        <dbReference type="ARBA" id="ARBA00008343"/>
    </source>
</evidence>
<dbReference type="GO" id="GO:0006285">
    <property type="term" value="P:base-excision repair, AP site formation"/>
    <property type="evidence" value="ECO:0007669"/>
    <property type="project" value="TreeGrafter"/>
</dbReference>
<keyword evidence="10" id="KW-0238">DNA-binding</keyword>
<protein>
    <recommendedName>
        <fullName evidence="10">Endonuclease III</fullName>
        <ecNumber evidence="10">4.2.99.18</ecNumber>
    </recommendedName>
    <alternativeName>
        <fullName evidence="10">DNA-(apurinic or apyrimidinic site) lyase</fullName>
    </alternativeName>
</protein>
<keyword evidence="13" id="KW-1185">Reference proteome</keyword>
<dbReference type="Gene3D" id="1.10.340.30">
    <property type="entry name" value="Hypothetical protein, domain 2"/>
    <property type="match status" value="1"/>
</dbReference>
<accession>A0A1N6QRZ5</accession>
<name>A0A1N6QRZ5_9SPIO</name>
<evidence type="ECO:0000256" key="5">
    <source>
        <dbReference type="ARBA" id="ARBA00022801"/>
    </source>
</evidence>
<evidence type="ECO:0000256" key="3">
    <source>
        <dbReference type="ARBA" id="ARBA00022723"/>
    </source>
</evidence>
<evidence type="ECO:0000256" key="8">
    <source>
        <dbReference type="ARBA" id="ARBA00023204"/>
    </source>
</evidence>
<dbReference type="SUPFAM" id="SSF48150">
    <property type="entry name" value="DNA-glycosylase"/>
    <property type="match status" value="1"/>
</dbReference>
<dbReference type="InterPro" id="IPR000445">
    <property type="entry name" value="HhH_motif"/>
</dbReference>
<dbReference type="PANTHER" id="PTHR10359">
    <property type="entry name" value="A/G-SPECIFIC ADENINE GLYCOSYLASE/ENDONUCLEASE III"/>
    <property type="match status" value="1"/>
</dbReference>
<dbReference type="Pfam" id="PF00730">
    <property type="entry name" value="HhH-GPD"/>
    <property type="match status" value="1"/>
</dbReference>
<keyword evidence="12" id="KW-0540">Nuclease</keyword>
<reference evidence="12 13" key="1">
    <citation type="submission" date="2017-01" db="EMBL/GenBank/DDBJ databases">
        <authorList>
            <person name="Mah S.A."/>
            <person name="Swanson W.J."/>
            <person name="Moy G.W."/>
            <person name="Vacquier V.D."/>
        </authorList>
    </citation>
    <scope>NUCLEOTIDE SEQUENCE [LARGE SCALE GENOMIC DNA]</scope>
    <source>
        <strain evidence="12 13">ASpG1</strain>
    </source>
</reference>
<dbReference type="Pfam" id="PF10576">
    <property type="entry name" value="EndIII_4Fe-2S"/>
    <property type="match status" value="1"/>
</dbReference>
<dbReference type="EMBL" id="FTMS01000005">
    <property type="protein sequence ID" value="SIQ19371.1"/>
    <property type="molecule type" value="Genomic_DNA"/>
</dbReference>
<dbReference type="InterPro" id="IPR003265">
    <property type="entry name" value="HhH-GPD_domain"/>
</dbReference>
<keyword evidence="2 10" id="KW-0004">4Fe-4S</keyword>
<dbReference type="GO" id="GO:0051539">
    <property type="term" value="F:4 iron, 4 sulfur cluster binding"/>
    <property type="evidence" value="ECO:0007669"/>
    <property type="project" value="UniProtKB-UniRule"/>
</dbReference>
<dbReference type="SMART" id="SM00478">
    <property type="entry name" value="ENDO3c"/>
    <property type="match status" value="1"/>
</dbReference>
<dbReference type="GO" id="GO:0140078">
    <property type="term" value="F:class I DNA-(apurinic or apyrimidinic site) endonuclease activity"/>
    <property type="evidence" value="ECO:0007669"/>
    <property type="project" value="UniProtKB-EC"/>
</dbReference>
<feature type="binding site" evidence="10">
    <location>
        <position position="216"/>
    </location>
    <ligand>
        <name>[4Fe-4S] cluster</name>
        <dbReference type="ChEBI" id="CHEBI:49883"/>
    </ligand>
</feature>
<sequence length="236" mass="26680">MPSSCFYLSFPEGRWYLTRAMDVSSERILKILKILEGEYQQTPSMLDYRSPFELLIAVILSAQTTDEQVNAVLPGLFSRFPGPRELAQASQEEVEQLIHSVGFFRRKSQSIIGASRHLLDYHEGMVPGSMESLVKIPGVGRKSAGVVLLHIYDEPAIIVDTHFGRVVRRLGFSQKNDPVKLEHDLADLLPRKHWNAASMRLNYHGRRYCFSRKPACGACPLKALCPSREETENLHG</sequence>
<gene>
    <name evidence="10" type="primary">nth</name>
    <name evidence="12" type="ORF">SAMN05920897_10529</name>
</gene>
<proteinExistence type="inferred from homology"/>
<keyword evidence="12" id="KW-0255">Endonuclease</keyword>
<dbReference type="InterPro" id="IPR004036">
    <property type="entry name" value="Endonuclease-III-like_CS2"/>
</dbReference>
<dbReference type="PANTHER" id="PTHR10359:SF18">
    <property type="entry name" value="ENDONUCLEASE III"/>
    <property type="match status" value="1"/>
</dbReference>
<keyword evidence="6 10" id="KW-0408">Iron</keyword>
<dbReference type="EC" id="4.2.99.18" evidence="10"/>
<keyword evidence="10 12" id="KW-0456">Lyase</keyword>
<comment type="cofactor">
    <cofactor evidence="10">
        <name>[4Fe-4S] cluster</name>
        <dbReference type="ChEBI" id="CHEBI:49883"/>
    </cofactor>
    <text evidence="10">Binds 1 [4Fe-4S] cluster.</text>
</comment>
<evidence type="ECO:0000256" key="4">
    <source>
        <dbReference type="ARBA" id="ARBA00022763"/>
    </source>
</evidence>
<keyword evidence="4 10" id="KW-0227">DNA damage</keyword>
<feature type="domain" description="HhH-GPD" evidence="11">
    <location>
        <begin position="60"/>
        <end position="207"/>
    </location>
</feature>
<dbReference type="Proteomes" id="UP000186400">
    <property type="component" value="Unassembled WGS sequence"/>
</dbReference>
<dbReference type="NCBIfam" id="TIGR01083">
    <property type="entry name" value="nth"/>
    <property type="match status" value="1"/>
</dbReference>
<dbReference type="PROSITE" id="PS00764">
    <property type="entry name" value="ENDONUCLEASE_III_1"/>
    <property type="match status" value="1"/>
</dbReference>
<dbReference type="InterPro" id="IPR023170">
    <property type="entry name" value="HhH_base_excis_C"/>
</dbReference>
<keyword evidence="5 10" id="KW-0378">Hydrolase</keyword>
<comment type="catalytic activity">
    <reaction evidence="10">
        <text>2'-deoxyribonucleotide-(2'-deoxyribose 5'-phosphate)-2'-deoxyribonucleotide-DNA = a 3'-end 2'-deoxyribonucleotide-(2,3-dehydro-2,3-deoxyribose 5'-phosphate)-DNA + a 5'-end 5'-phospho-2'-deoxyribonucleoside-DNA + H(+)</text>
        <dbReference type="Rhea" id="RHEA:66592"/>
        <dbReference type="Rhea" id="RHEA-COMP:13180"/>
        <dbReference type="Rhea" id="RHEA-COMP:16897"/>
        <dbReference type="Rhea" id="RHEA-COMP:17067"/>
        <dbReference type="ChEBI" id="CHEBI:15378"/>
        <dbReference type="ChEBI" id="CHEBI:136412"/>
        <dbReference type="ChEBI" id="CHEBI:157695"/>
        <dbReference type="ChEBI" id="CHEBI:167181"/>
        <dbReference type="EC" id="4.2.99.18"/>
    </reaction>
</comment>
<dbReference type="InterPro" id="IPR004035">
    <property type="entry name" value="Endouclease-III_FeS-bd_BS"/>
</dbReference>
<keyword evidence="3 10" id="KW-0479">Metal-binding</keyword>
<keyword evidence="8 10" id="KW-0234">DNA repair</keyword>